<sequence>MSTYVLVPGAWLGGWVWEPVAAPLRERGHAVHPLTLPGLSDRSTGAAEVGLEDHVEDVVTVLEDRDLRDVVLLGHSYAGLVAGMVADRAPDRVAHTVFLDANVPVDGASMVDGWSAAGQELVRASIAGHDGLWPAPDPEDFAGHDLTDEQVADLLARSTGHPGRTLLEPASLTRPLEQLSATFVVCTLPDGPEQRPHVEALRGTWEFVELETGHWPMVSAPEQLAAVLDRIGG</sequence>
<dbReference type="GO" id="GO:0016787">
    <property type="term" value="F:hydrolase activity"/>
    <property type="evidence" value="ECO:0007669"/>
    <property type="project" value="UniProtKB-KW"/>
</dbReference>
<dbReference type="InterPro" id="IPR029058">
    <property type="entry name" value="AB_hydrolase_fold"/>
</dbReference>
<proteinExistence type="predicted"/>
<dbReference type="PANTHER" id="PTHR37017:SF11">
    <property type="entry name" value="ESTERASE_LIPASE_THIOESTERASE DOMAIN-CONTAINING PROTEIN"/>
    <property type="match status" value="1"/>
</dbReference>
<dbReference type="RefSeq" id="WP_141790294.1">
    <property type="nucleotide sequence ID" value="NZ_BAAAKX010000015.1"/>
</dbReference>
<dbReference type="OrthoDB" id="9773549at2"/>
<organism evidence="2 3">
    <name type="scientific">Oryzihumus leptocrescens</name>
    <dbReference type="NCBI Taxonomy" id="297536"/>
    <lineage>
        <taxon>Bacteria</taxon>
        <taxon>Bacillati</taxon>
        <taxon>Actinomycetota</taxon>
        <taxon>Actinomycetes</taxon>
        <taxon>Micrococcales</taxon>
        <taxon>Intrasporangiaceae</taxon>
        <taxon>Oryzihumus</taxon>
    </lineage>
</organism>
<evidence type="ECO:0000313" key="3">
    <source>
        <dbReference type="Proteomes" id="UP000319514"/>
    </source>
</evidence>
<accession>A0A542Z9B9</accession>
<dbReference type="InterPro" id="IPR052897">
    <property type="entry name" value="Sec-Metab_Biosynth_Hydrolase"/>
</dbReference>
<dbReference type="Proteomes" id="UP000319514">
    <property type="component" value="Unassembled WGS sequence"/>
</dbReference>
<evidence type="ECO:0000259" key="1">
    <source>
        <dbReference type="Pfam" id="PF12697"/>
    </source>
</evidence>
<dbReference type="Pfam" id="PF12697">
    <property type="entry name" value="Abhydrolase_6"/>
    <property type="match status" value="1"/>
</dbReference>
<dbReference type="PANTHER" id="PTHR37017">
    <property type="entry name" value="AB HYDROLASE-1 DOMAIN-CONTAINING PROTEIN-RELATED"/>
    <property type="match status" value="1"/>
</dbReference>
<dbReference type="AlphaFoldDB" id="A0A542Z9B9"/>
<comment type="caution">
    <text evidence="2">The sequence shown here is derived from an EMBL/GenBank/DDBJ whole genome shotgun (WGS) entry which is preliminary data.</text>
</comment>
<keyword evidence="2" id="KW-0378">Hydrolase</keyword>
<dbReference type="SUPFAM" id="SSF53474">
    <property type="entry name" value="alpha/beta-Hydrolases"/>
    <property type="match status" value="1"/>
</dbReference>
<dbReference type="Gene3D" id="3.40.50.1820">
    <property type="entry name" value="alpha/beta hydrolase"/>
    <property type="match status" value="1"/>
</dbReference>
<gene>
    <name evidence="2" type="ORF">FB474_3707</name>
</gene>
<keyword evidence="3" id="KW-1185">Reference proteome</keyword>
<feature type="domain" description="AB hydrolase-1" evidence="1">
    <location>
        <begin position="5"/>
        <end position="226"/>
    </location>
</feature>
<reference evidence="2 3" key="1">
    <citation type="submission" date="2019-06" db="EMBL/GenBank/DDBJ databases">
        <title>Sequencing the genomes of 1000 actinobacteria strains.</title>
        <authorList>
            <person name="Klenk H.-P."/>
        </authorList>
    </citation>
    <scope>NUCLEOTIDE SEQUENCE [LARGE SCALE GENOMIC DNA]</scope>
    <source>
        <strain evidence="2 3">DSM 18082</strain>
    </source>
</reference>
<protein>
    <submittedName>
        <fullName evidence="2">Alpha/beta hydrolase family protein</fullName>
    </submittedName>
</protein>
<name>A0A542Z9B9_9MICO</name>
<dbReference type="InterPro" id="IPR000073">
    <property type="entry name" value="AB_hydrolase_1"/>
</dbReference>
<dbReference type="EMBL" id="VFOQ01000002">
    <property type="protein sequence ID" value="TQL56939.1"/>
    <property type="molecule type" value="Genomic_DNA"/>
</dbReference>
<evidence type="ECO:0000313" key="2">
    <source>
        <dbReference type="EMBL" id="TQL56939.1"/>
    </source>
</evidence>